<dbReference type="NCBIfam" id="TIGR00229">
    <property type="entry name" value="sensory_box"/>
    <property type="match status" value="3"/>
</dbReference>
<evidence type="ECO:0000313" key="6">
    <source>
        <dbReference type="EMBL" id="KKL92292.1"/>
    </source>
</evidence>
<feature type="domain" description="Histidine kinase" evidence="2">
    <location>
        <begin position="421"/>
        <end position="643"/>
    </location>
</feature>
<dbReference type="CDD" id="cd00082">
    <property type="entry name" value="HisKA"/>
    <property type="match status" value="1"/>
</dbReference>
<dbReference type="InterPro" id="IPR003661">
    <property type="entry name" value="HisK_dim/P_dom"/>
</dbReference>
<sequence>GDVAFALHHLRQEQQRRQAEAALRESEAYLSTTLHSIGDAVIVVDLSSNVVLVNPAAQALTGWGPEAIGRPLREVFHIVDARTRQPAESPIDRVLAEGIVVGLANHTALIARDGTERQIADSAAPIQGEDGRVMGVVLVFRDVTEAYRRSEALRESERQYRSLFEALGEGFALHEIICDEDGTPCDYRFLEVNPAFERFTGLERDRIVGRTAREVLPGIESYWIDTYGKVALTGEPVQFQNYSGELKKHFEVIAFSPDPGRFATLFVNISEQVNAQEALQNERDFANSLVDNAQAIVLVLDDQGYIVRFNRFAQELTGCTEHEARGQRWTDRFTPQAERKDCRERFGRVLAGETVRGEAGPVLGADGREVLVRWYLSPLRDAQGHTTNVLAVGHDITEIRQKEQQLRQAVKMEAIGHLAGGVAHDFNNMLAIIQGYADLLSAAMDSEHEFREDVDKIRAAARRAAGLTRQLLALGRRQVMKPQVLQLPDVLAEMESMLTRTLGEDMELAVSADEGLWRVRVDPTAIEEVLLNLAVNAREAMPEGGRLAIEAANVTLPAPDPTYPDAAAGDYVMLTVADTGTGMTPEVREQAFEPFFTTKRAAGGTGLGLSVCYGIITQSGGHVAVESAPGEGTTFRILLPRCTEVPAAKAATAPAEAGAEELPRGTETVLVVEDEEDVRHLIVRVLRQCGYTVLETGNSREAIPLGEHYAEDIHLMVSDVIMPGMSGRRLAARLAPVRPSMKVMFISGYTEFPDVDRERTAIQAEFVAKPFSPRLLAETVRRVLDAPKSPDR</sequence>
<dbReference type="SMART" id="SM00388">
    <property type="entry name" value="HisKA"/>
    <property type="match status" value="1"/>
</dbReference>
<dbReference type="InterPro" id="IPR000014">
    <property type="entry name" value="PAS"/>
</dbReference>
<dbReference type="PANTHER" id="PTHR43065:SF42">
    <property type="entry name" value="TWO-COMPONENT SENSOR PPRA"/>
    <property type="match status" value="1"/>
</dbReference>
<accession>A0A0F9IZ70</accession>
<dbReference type="Pfam" id="PF08448">
    <property type="entry name" value="PAS_4"/>
    <property type="match status" value="2"/>
</dbReference>
<dbReference type="SMART" id="SM00387">
    <property type="entry name" value="HATPase_c"/>
    <property type="match status" value="1"/>
</dbReference>
<comment type="caution">
    <text evidence="6">The sequence shown here is derived from an EMBL/GenBank/DDBJ whole genome shotgun (WGS) entry which is preliminary data.</text>
</comment>
<dbReference type="InterPro" id="IPR001789">
    <property type="entry name" value="Sig_transdc_resp-reg_receiver"/>
</dbReference>
<reference evidence="6" key="1">
    <citation type="journal article" date="2015" name="Nature">
        <title>Complex archaea that bridge the gap between prokaryotes and eukaryotes.</title>
        <authorList>
            <person name="Spang A."/>
            <person name="Saw J.H."/>
            <person name="Jorgensen S.L."/>
            <person name="Zaremba-Niedzwiedzka K."/>
            <person name="Martijn J."/>
            <person name="Lind A.E."/>
            <person name="van Eijk R."/>
            <person name="Schleper C."/>
            <person name="Guy L."/>
            <person name="Ettema T.J."/>
        </authorList>
    </citation>
    <scope>NUCLEOTIDE SEQUENCE</scope>
</reference>
<dbReference type="SUPFAM" id="SSF55874">
    <property type="entry name" value="ATPase domain of HSP90 chaperone/DNA topoisomerase II/histidine kinase"/>
    <property type="match status" value="1"/>
</dbReference>
<dbReference type="PROSITE" id="PS50113">
    <property type="entry name" value="PAC"/>
    <property type="match status" value="2"/>
</dbReference>
<dbReference type="Pfam" id="PF02518">
    <property type="entry name" value="HATPase_c"/>
    <property type="match status" value="1"/>
</dbReference>
<dbReference type="PROSITE" id="PS50109">
    <property type="entry name" value="HIS_KIN"/>
    <property type="match status" value="1"/>
</dbReference>
<dbReference type="InterPro" id="IPR036097">
    <property type="entry name" value="HisK_dim/P_sf"/>
</dbReference>
<protein>
    <recommendedName>
        <fullName evidence="7">Histidine kinase</fullName>
    </recommendedName>
</protein>
<feature type="domain" description="PAC" evidence="5">
    <location>
        <begin position="356"/>
        <end position="408"/>
    </location>
</feature>
<dbReference type="Gene3D" id="1.10.287.130">
    <property type="match status" value="1"/>
</dbReference>
<evidence type="ECO:0000259" key="3">
    <source>
        <dbReference type="PROSITE" id="PS50110"/>
    </source>
</evidence>
<evidence type="ECO:0000259" key="5">
    <source>
        <dbReference type="PROSITE" id="PS50113"/>
    </source>
</evidence>
<gene>
    <name evidence="6" type="ORF">LCGC14_1886150</name>
</gene>
<feature type="non-terminal residue" evidence="6">
    <location>
        <position position="1"/>
    </location>
</feature>
<feature type="domain" description="PAS" evidence="4">
    <location>
        <begin position="26"/>
        <end position="98"/>
    </location>
</feature>
<dbReference type="Gene3D" id="3.30.565.10">
    <property type="entry name" value="Histidine kinase-like ATPase, C-terminal domain"/>
    <property type="match status" value="1"/>
</dbReference>
<keyword evidence="1" id="KW-0597">Phosphoprotein</keyword>
<dbReference type="InterPro" id="IPR013656">
    <property type="entry name" value="PAS_4"/>
</dbReference>
<dbReference type="SMART" id="SM00448">
    <property type="entry name" value="REC"/>
    <property type="match status" value="1"/>
</dbReference>
<dbReference type="PROSITE" id="PS50110">
    <property type="entry name" value="RESPONSE_REGULATORY"/>
    <property type="match status" value="1"/>
</dbReference>
<dbReference type="AlphaFoldDB" id="A0A0F9IZ70"/>
<dbReference type="InterPro" id="IPR005467">
    <property type="entry name" value="His_kinase_dom"/>
</dbReference>
<feature type="domain" description="Response regulatory" evidence="3">
    <location>
        <begin position="668"/>
        <end position="784"/>
    </location>
</feature>
<dbReference type="InterPro" id="IPR000700">
    <property type="entry name" value="PAS-assoc_C"/>
</dbReference>
<dbReference type="InterPro" id="IPR003594">
    <property type="entry name" value="HATPase_dom"/>
</dbReference>
<dbReference type="SMART" id="SM00091">
    <property type="entry name" value="PAS"/>
    <property type="match status" value="3"/>
</dbReference>
<dbReference type="Pfam" id="PF00512">
    <property type="entry name" value="HisKA"/>
    <property type="match status" value="1"/>
</dbReference>
<dbReference type="InterPro" id="IPR001610">
    <property type="entry name" value="PAC"/>
</dbReference>
<name>A0A0F9IZ70_9ZZZZ</name>
<feature type="domain" description="PAC" evidence="5">
    <location>
        <begin position="103"/>
        <end position="155"/>
    </location>
</feature>
<dbReference type="SUPFAM" id="SSF47384">
    <property type="entry name" value="Homodimeric domain of signal transducing histidine kinase"/>
    <property type="match status" value="1"/>
</dbReference>
<dbReference type="InterPro" id="IPR004358">
    <property type="entry name" value="Sig_transdc_His_kin-like_C"/>
</dbReference>
<evidence type="ECO:0000259" key="4">
    <source>
        <dbReference type="PROSITE" id="PS50112"/>
    </source>
</evidence>
<evidence type="ECO:0000259" key="2">
    <source>
        <dbReference type="PROSITE" id="PS50109"/>
    </source>
</evidence>
<dbReference type="EMBL" id="LAZR01019505">
    <property type="protein sequence ID" value="KKL92292.1"/>
    <property type="molecule type" value="Genomic_DNA"/>
</dbReference>
<feature type="domain" description="PAS" evidence="4">
    <location>
        <begin position="179"/>
        <end position="211"/>
    </location>
</feature>
<dbReference type="InterPro" id="IPR035965">
    <property type="entry name" value="PAS-like_dom_sf"/>
</dbReference>
<dbReference type="Pfam" id="PF00072">
    <property type="entry name" value="Response_reg"/>
    <property type="match status" value="1"/>
</dbReference>
<dbReference type="Gene3D" id="3.40.50.2300">
    <property type="match status" value="1"/>
</dbReference>
<dbReference type="CDD" id="cd00130">
    <property type="entry name" value="PAS"/>
    <property type="match status" value="2"/>
</dbReference>
<dbReference type="PANTHER" id="PTHR43065">
    <property type="entry name" value="SENSOR HISTIDINE KINASE"/>
    <property type="match status" value="1"/>
</dbReference>
<proteinExistence type="predicted"/>
<dbReference type="Pfam" id="PF13188">
    <property type="entry name" value="PAS_8"/>
    <property type="match status" value="1"/>
</dbReference>
<evidence type="ECO:0000256" key="1">
    <source>
        <dbReference type="ARBA" id="ARBA00022553"/>
    </source>
</evidence>
<dbReference type="PRINTS" id="PR00344">
    <property type="entry name" value="BCTRLSENSOR"/>
</dbReference>
<dbReference type="InterPro" id="IPR036890">
    <property type="entry name" value="HATPase_C_sf"/>
</dbReference>
<evidence type="ECO:0008006" key="7">
    <source>
        <dbReference type="Google" id="ProtNLM"/>
    </source>
</evidence>
<organism evidence="6">
    <name type="scientific">marine sediment metagenome</name>
    <dbReference type="NCBI Taxonomy" id="412755"/>
    <lineage>
        <taxon>unclassified sequences</taxon>
        <taxon>metagenomes</taxon>
        <taxon>ecological metagenomes</taxon>
    </lineage>
</organism>
<dbReference type="GO" id="GO:0000155">
    <property type="term" value="F:phosphorelay sensor kinase activity"/>
    <property type="evidence" value="ECO:0007669"/>
    <property type="project" value="InterPro"/>
</dbReference>
<dbReference type="SUPFAM" id="SSF52172">
    <property type="entry name" value="CheY-like"/>
    <property type="match status" value="1"/>
</dbReference>
<dbReference type="InterPro" id="IPR011006">
    <property type="entry name" value="CheY-like_superfamily"/>
</dbReference>
<dbReference type="SMART" id="SM00086">
    <property type="entry name" value="PAC"/>
    <property type="match status" value="2"/>
</dbReference>
<dbReference type="SUPFAM" id="SSF55785">
    <property type="entry name" value="PYP-like sensor domain (PAS domain)"/>
    <property type="match status" value="3"/>
</dbReference>
<dbReference type="Gene3D" id="3.30.450.20">
    <property type="entry name" value="PAS domain"/>
    <property type="match status" value="3"/>
</dbReference>
<feature type="domain" description="PAS" evidence="4">
    <location>
        <begin position="282"/>
        <end position="353"/>
    </location>
</feature>
<dbReference type="PROSITE" id="PS50112">
    <property type="entry name" value="PAS"/>
    <property type="match status" value="3"/>
</dbReference>